<protein>
    <recommendedName>
        <fullName evidence="2">ASPIC/UnbV domain-containing protein</fullName>
    </recommendedName>
</protein>
<name>A0A7C0VCF5_UNCW3</name>
<dbReference type="Proteomes" id="UP000885847">
    <property type="component" value="Unassembled WGS sequence"/>
</dbReference>
<dbReference type="PANTHER" id="PTHR16026">
    <property type="entry name" value="CARTILAGE ACIDIC PROTEIN 1"/>
    <property type="match status" value="1"/>
</dbReference>
<dbReference type="InterPro" id="IPR011519">
    <property type="entry name" value="UnbV_ASPIC"/>
</dbReference>
<dbReference type="Gene3D" id="2.130.10.130">
    <property type="entry name" value="Integrin alpha, N-terminal"/>
    <property type="match status" value="2"/>
</dbReference>
<dbReference type="AlphaFoldDB" id="A0A7C0VCF5"/>
<dbReference type="InterPro" id="IPR027039">
    <property type="entry name" value="Crtac1"/>
</dbReference>
<dbReference type="Pfam" id="PF13517">
    <property type="entry name" value="FG-GAP_3"/>
    <property type="match status" value="3"/>
</dbReference>
<dbReference type="InterPro" id="IPR028994">
    <property type="entry name" value="Integrin_alpha_N"/>
</dbReference>
<dbReference type="EMBL" id="DQWE01000290">
    <property type="protein sequence ID" value="HDI83346.1"/>
    <property type="molecule type" value="Genomic_DNA"/>
</dbReference>
<evidence type="ECO:0000313" key="3">
    <source>
        <dbReference type="EMBL" id="HDI83346.1"/>
    </source>
</evidence>
<dbReference type="Pfam" id="PF07593">
    <property type="entry name" value="UnbV_ASPIC"/>
    <property type="match status" value="1"/>
</dbReference>
<proteinExistence type="predicted"/>
<dbReference type="InterPro" id="IPR013517">
    <property type="entry name" value="FG-GAP"/>
</dbReference>
<keyword evidence="1" id="KW-0732">Signal</keyword>
<accession>A0A7C0VCF5</accession>
<gene>
    <name evidence="3" type="ORF">ENF18_06100</name>
</gene>
<evidence type="ECO:0000256" key="1">
    <source>
        <dbReference type="ARBA" id="ARBA00022729"/>
    </source>
</evidence>
<organism evidence="3">
    <name type="scientific">candidate division WOR-3 bacterium</name>
    <dbReference type="NCBI Taxonomy" id="2052148"/>
    <lineage>
        <taxon>Bacteria</taxon>
        <taxon>Bacteria division WOR-3</taxon>
    </lineage>
</organism>
<feature type="domain" description="ASPIC/UnbV" evidence="2">
    <location>
        <begin position="394"/>
        <end position="461"/>
    </location>
</feature>
<evidence type="ECO:0000259" key="2">
    <source>
        <dbReference type="Pfam" id="PF07593"/>
    </source>
</evidence>
<reference evidence="3" key="1">
    <citation type="journal article" date="2020" name="mSystems">
        <title>Genome- and Community-Level Interaction Insights into Carbon Utilization and Element Cycling Functions of Hydrothermarchaeota in Hydrothermal Sediment.</title>
        <authorList>
            <person name="Zhou Z."/>
            <person name="Liu Y."/>
            <person name="Xu W."/>
            <person name="Pan J."/>
            <person name="Luo Z.H."/>
            <person name="Li M."/>
        </authorList>
    </citation>
    <scope>NUCLEOTIDE SEQUENCE [LARGE SCALE GENOMIC DNA]</scope>
    <source>
        <strain evidence="3">HyVt-102</strain>
    </source>
</reference>
<dbReference type="Gene3D" id="2.60.40.4070">
    <property type="match status" value="1"/>
</dbReference>
<comment type="caution">
    <text evidence="3">The sequence shown here is derived from an EMBL/GenBank/DDBJ whole genome shotgun (WGS) entry which is preliminary data.</text>
</comment>
<sequence>MLKSKHVILLFLFLLLSFPLFPQQVFTIVTDSMGITGLDGLGHSIGWCDIDNDGDLDVAFSNQNDDSFWLFRNDGDHFTKITNSAGLGGLNAYRIIWAEVTGDTFTDLILRDWDGYQRVYRNNDGYFTLITSSLPGIVVAAADFNNDGATDLLSLSSSATYILYNDGSGNFTTRTIYPYSNSFTCAVCFDYDLDGKVDVYLGTYGGGANKLLKNVEADSFVDVTVEAGVVWDSATSGVTAGDYNNDGYPDLYLGNNSSPGCKLFRNNGDGTFTDVTNSAGVLGHDDTRTAEFVDYNNDGYLDIFVSNHDFYVYSNQMYRNNGDGTFTDVGSSLGLSGQFIGDYFGTAWGDFNNDGAIDLFAVGHIDKYVLYRNDNVPGNFLTVKLVGTQSNYNGIGAMLKLWSGFQTLTRFVIAGEGMHDFHSFPVEFGLDNTPLVDSLYIFWPSGIVQRLYSIPANQFITVVEGITGISEKLPDDFYLSCQSILVREYAVFETNIPLNLMVDRHIRIYNPAGELVKSIGMDGTSKRFYWDGKSENNSELPSGVYIYTINTKKGMFRNKLILVK</sequence>
<dbReference type="SUPFAM" id="SSF69318">
    <property type="entry name" value="Integrin alpha N-terminal domain"/>
    <property type="match status" value="1"/>
</dbReference>
<dbReference type="PANTHER" id="PTHR16026:SF0">
    <property type="entry name" value="CARTILAGE ACIDIC PROTEIN 1"/>
    <property type="match status" value="1"/>
</dbReference>